<evidence type="ECO:0000313" key="1">
    <source>
        <dbReference type="EMBL" id="MBB3113642.1"/>
    </source>
</evidence>
<dbReference type="SUPFAM" id="SSF50998">
    <property type="entry name" value="Quinoprotein alcohol dehydrogenase-like"/>
    <property type="match status" value="1"/>
</dbReference>
<comment type="caution">
    <text evidence="1">The sequence shown here is derived from an EMBL/GenBank/DDBJ whole genome shotgun (WGS) entry which is preliminary data.</text>
</comment>
<gene>
    <name evidence="1" type="ORF">FHS18_005755</name>
</gene>
<proteinExistence type="predicted"/>
<dbReference type="InterPro" id="IPR011047">
    <property type="entry name" value="Quinoprotein_ADH-like_sf"/>
</dbReference>
<protein>
    <submittedName>
        <fullName evidence="1">Ligand-binding sensor domain-containing protein</fullName>
    </submittedName>
</protein>
<dbReference type="RefSeq" id="WP_183603713.1">
    <property type="nucleotide sequence ID" value="NZ_JACHXK010000020.1"/>
</dbReference>
<organism evidence="1 2">
    <name type="scientific">Paenibacillus phyllosphaerae</name>
    <dbReference type="NCBI Taxonomy" id="274593"/>
    <lineage>
        <taxon>Bacteria</taxon>
        <taxon>Bacillati</taxon>
        <taxon>Bacillota</taxon>
        <taxon>Bacilli</taxon>
        <taxon>Bacillales</taxon>
        <taxon>Paenibacillaceae</taxon>
        <taxon>Paenibacillus</taxon>
    </lineage>
</organism>
<dbReference type="Gene3D" id="2.130.10.10">
    <property type="entry name" value="YVTN repeat-like/Quinoprotein amine dehydrogenase"/>
    <property type="match status" value="1"/>
</dbReference>
<evidence type="ECO:0000313" key="2">
    <source>
        <dbReference type="Proteomes" id="UP000570361"/>
    </source>
</evidence>
<reference evidence="1 2" key="1">
    <citation type="submission" date="2020-08" db="EMBL/GenBank/DDBJ databases">
        <title>Genomic Encyclopedia of Type Strains, Phase III (KMG-III): the genomes of soil and plant-associated and newly described type strains.</title>
        <authorList>
            <person name="Whitman W."/>
        </authorList>
    </citation>
    <scope>NUCLEOTIDE SEQUENCE [LARGE SCALE GENOMIC DNA]</scope>
    <source>
        <strain evidence="1 2">CECT 5862</strain>
    </source>
</reference>
<dbReference type="EMBL" id="JACHXK010000020">
    <property type="protein sequence ID" value="MBB3113642.1"/>
    <property type="molecule type" value="Genomic_DNA"/>
</dbReference>
<name>A0A7W5B3N7_9BACL</name>
<keyword evidence="2" id="KW-1185">Reference proteome</keyword>
<dbReference type="InterPro" id="IPR015943">
    <property type="entry name" value="WD40/YVTN_repeat-like_dom_sf"/>
</dbReference>
<accession>A0A7W5B3N7</accession>
<dbReference type="Proteomes" id="UP000570361">
    <property type="component" value="Unassembled WGS sequence"/>
</dbReference>
<sequence>MLPDSYRSWQSRPVHFSSVKVQADRSLFAASPGKGIFHKEEHGEWNAISEGLPKEATVNRLQVIDGKLFACTSKGLFRLHKQRWQDTEVPHGCYQYKEEWGYSFAATQQGLVYRTGDVWKISAYESNTVYDFLFTPQYLYIGLDHGVGMYDRMTDRWANFNLGVGVTSLAADREHLVGASERGELIVSNGKGGFETIRFGDMFIFSVVTRLPHVYACTDKGLFRLGRLGDRLTLFSLKPGVPVTDVDWHGTELYMATLSKGIQTMKA</sequence>
<dbReference type="AlphaFoldDB" id="A0A7W5B3N7"/>